<organism evidence="1 2">
    <name type="scientific">Pseudomonas corrugata</name>
    <dbReference type="NCBI Taxonomy" id="47879"/>
    <lineage>
        <taxon>Bacteria</taxon>
        <taxon>Pseudomonadati</taxon>
        <taxon>Pseudomonadota</taxon>
        <taxon>Gammaproteobacteria</taxon>
        <taxon>Pseudomonadales</taxon>
        <taxon>Pseudomonadaceae</taxon>
        <taxon>Pseudomonas</taxon>
    </lineage>
</organism>
<evidence type="ECO:0000313" key="1">
    <source>
        <dbReference type="EMBL" id="QTH15141.1"/>
    </source>
</evidence>
<sequence>MDQLGYEWTGAQRQTLDRYAHFLGSLRSILNNISVVFERRRSAGHQPAVLAVDSRWNNALFNSQYLSALWGYVNDIRMSLERDVEALSAFIRDALDITARVSRREPVERVDFRLFSLSRSAQWLLAPPIKVEDLTHELHLRFINHRSAIRQWVFRFNELYRESLGLNPVFISAMDHRACLCHTQPSVAQMLFQEPVTAPAWDMIYSSRDASIRAMEYKADIAALFKAFNSLNGQMGLLAQDLYQRMEDVVLTLRRASYAVRLGELNSKLSVAMKAVGRCMELLEDFEAWLRK</sequence>
<proteinExistence type="predicted"/>
<dbReference type="AlphaFoldDB" id="A0A8B6UTB4"/>
<reference evidence="1" key="2">
    <citation type="submission" date="2021-03" db="EMBL/GenBank/DDBJ databases">
        <authorList>
            <person name="Valentovich L.N."/>
            <person name="Akhremchuk A.E."/>
            <person name="Miamin V.E."/>
        </authorList>
    </citation>
    <scope>NUCLEOTIDE SEQUENCE</scope>
    <source>
        <strain evidence="1">3prime</strain>
    </source>
</reference>
<protein>
    <submittedName>
        <fullName evidence="1">Uncharacterized protein</fullName>
    </submittedName>
</protein>
<dbReference type="RefSeq" id="WP_055137138.1">
    <property type="nucleotide sequence ID" value="NZ_CP072011.1"/>
</dbReference>
<dbReference type="EMBL" id="CP072011">
    <property type="protein sequence ID" value="QTH15141.1"/>
    <property type="molecule type" value="Genomic_DNA"/>
</dbReference>
<gene>
    <name evidence="1" type="ORF">C4C32_04365</name>
</gene>
<dbReference type="Proteomes" id="UP000663914">
    <property type="component" value="Chromosome"/>
</dbReference>
<name>A0A8B6UTB4_9PSED</name>
<accession>A0A8B6UTB4</accession>
<evidence type="ECO:0000313" key="2">
    <source>
        <dbReference type="Proteomes" id="UP000663914"/>
    </source>
</evidence>
<reference evidence="1" key="1">
    <citation type="book" date="2019" name="MICROBIAL BIOTECHNOLOGY" publisher="Unknown Publisher">
        <title>Optimization of recombineering for directed mutagenesis of bacteria Pseudomonas corrugata 3'.</title>
        <authorList>
            <person name="Buinitskaja S.V."/>
            <person name="Pilipenok N."/>
            <person name="Valentovich L.N."/>
        </authorList>
    </citation>
    <scope>NUCLEOTIDE SEQUENCE</scope>
    <source>
        <strain evidence="1">3prime</strain>
    </source>
</reference>